<protein>
    <submittedName>
        <fullName evidence="1">Uncharacterized protein</fullName>
    </submittedName>
</protein>
<comment type="caution">
    <text evidence="1">The sequence shown here is derived from an EMBL/GenBank/DDBJ whole genome shotgun (WGS) entry which is preliminary data.</text>
</comment>
<feature type="non-terminal residue" evidence="1">
    <location>
        <position position="96"/>
    </location>
</feature>
<dbReference type="AlphaFoldDB" id="A0AAE3E6X3"/>
<keyword evidence="2" id="KW-1185">Reference proteome</keyword>
<sequence length="96" mass="11449">MIQIGDWVTQYSAGYWQVVDIRDKYAEEDSVTGEHLWKKGEKIGKWIFLKKAFTPKMKLRIWSECVDEYWFDILPRLKPWDSLTSSGSIIQSYRLN</sequence>
<gene>
    <name evidence="1" type="ORF">LKD48_12020</name>
</gene>
<proteinExistence type="predicted"/>
<organism evidence="1 2">
    <name type="scientific">Anthropogastromicrobium aceti</name>
    <dbReference type="NCBI Taxonomy" id="2981768"/>
    <lineage>
        <taxon>Bacteria</taxon>
        <taxon>Bacillati</taxon>
        <taxon>Bacillota</taxon>
        <taxon>Clostridia</taxon>
        <taxon>Lachnospirales</taxon>
        <taxon>Lachnospiraceae</taxon>
        <taxon>Anthropogastromicrobium</taxon>
    </lineage>
</organism>
<dbReference type="EMBL" id="JAJEQN010000032">
    <property type="protein sequence ID" value="MCC2222351.1"/>
    <property type="molecule type" value="Genomic_DNA"/>
</dbReference>
<evidence type="ECO:0000313" key="1">
    <source>
        <dbReference type="EMBL" id="MCC2222351.1"/>
    </source>
</evidence>
<dbReference type="Proteomes" id="UP001198200">
    <property type="component" value="Unassembled WGS sequence"/>
</dbReference>
<evidence type="ECO:0000313" key="2">
    <source>
        <dbReference type="Proteomes" id="UP001198200"/>
    </source>
</evidence>
<name>A0AAE3E6X3_9FIRM</name>
<accession>A0AAE3E6X3</accession>
<dbReference type="RefSeq" id="WP_308732112.1">
    <property type="nucleotide sequence ID" value="NZ_JAJEQN010000032.1"/>
</dbReference>
<reference evidence="1 2" key="1">
    <citation type="submission" date="2021-10" db="EMBL/GenBank/DDBJ databases">
        <title>Anaerobic single-cell dispensing facilitates the cultivation of human gut bacteria.</title>
        <authorList>
            <person name="Afrizal A."/>
        </authorList>
    </citation>
    <scope>NUCLEOTIDE SEQUENCE [LARGE SCALE GENOMIC DNA]</scope>
    <source>
        <strain evidence="1 2">CLA-AA-H224</strain>
    </source>
</reference>